<dbReference type="Proteomes" id="UP001498421">
    <property type="component" value="Unassembled WGS sequence"/>
</dbReference>
<keyword evidence="2" id="KW-1185">Reference proteome</keyword>
<name>A0ABR1IHG9_9HYPO</name>
<dbReference type="EMBL" id="JAZAVK010000005">
    <property type="protein sequence ID" value="KAK7432424.1"/>
    <property type="molecule type" value="Genomic_DNA"/>
</dbReference>
<evidence type="ECO:0000313" key="2">
    <source>
        <dbReference type="Proteomes" id="UP001498421"/>
    </source>
</evidence>
<gene>
    <name evidence="1" type="ORF">QQZ08_000986</name>
</gene>
<protein>
    <submittedName>
        <fullName evidence="1">Uncharacterized protein</fullName>
    </submittedName>
</protein>
<evidence type="ECO:0000313" key="1">
    <source>
        <dbReference type="EMBL" id="KAK7432424.1"/>
    </source>
</evidence>
<comment type="caution">
    <text evidence="1">The sequence shown here is derived from an EMBL/GenBank/DDBJ whole genome shotgun (WGS) entry which is preliminary data.</text>
</comment>
<sequence length="194" mass="21823">MTYVMTAAPDVTVSALPRSNVEESVRAVTGRIVERSTASSPEADADRPPYLSALDVLRPGLPGSEKTWLRFFHSFDCDAEIASRSFCGRCGAQVAFHCRPQAEWFGPLFKQPSGFSDVMDICLGTVDRHLLDRDDWFAVEHDICWKDALGWYRKTLCQGRGEEARQHPSGSLGEVLDRDQLLKDPKESRRFELT</sequence>
<accession>A0ABR1IHG9</accession>
<proteinExistence type="predicted"/>
<organism evidence="1 2">
    <name type="scientific">Neonectria magnoliae</name>
    <dbReference type="NCBI Taxonomy" id="2732573"/>
    <lineage>
        <taxon>Eukaryota</taxon>
        <taxon>Fungi</taxon>
        <taxon>Dikarya</taxon>
        <taxon>Ascomycota</taxon>
        <taxon>Pezizomycotina</taxon>
        <taxon>Sordariomycetes</taxon>
        <taxon>Hypocreomycetidae</taxon>
        <taxon>Hypocreales</taxon>
        <taxon>Nectriaceae</taxon>
        <taxon>Neonectria</taxon>
    </lineage>
</organism>
<reference evidence="1 2" key="1">
    <citation type="journal article" date="2025" name="Microbiol. Resour. Announc.">
        <title>Draft genome sequences for Neonectria magnoliae and Neonectria punicea, canker pathogens of Liriodendron tulipifera and Acer saccharum in West Virginia.</title>
        <authorList>
            <person name="Petronek H.M."/>
            <person name="Kasson M.T."/>
            <person name="Metheny A.M."/>
            <person name="Stauder C.M."/>
            <person name="Lovett B."/>
            <person name="Lynch S.C."/>
            <person name="Garnas J.R."/>
            <person name="Kasson L.R."/>
            <person name="Stajich J.E."/>
        </authorList>
    </citation>
    <scope>NUCLEOTIDE SEQUENCE [LARGE SCALE GENOMIC DNA]</scope>
    <source>
        <strain evidence="1 2">NRRL 64651</strain>
    </source>
</reference>